<gene>
    <name evidence="1" type="ORF">HQN87_14845</name>
</gene>
<accession>A0ABX2DPQ8</accession>
<dbReference type="EMBL" id="JABMKX010000007">
    <property type="protein sequence ID" value="NQX46614.1"/>
    <property type="molecule type" value="Genomic_DNA"/>
</dbReference>
<reference evidence="1 2" key="1">
    <citation type="submission" date="2020-05" db="EMBL/GenBank/DDBJ databases">
        <title>Paenibacillus glebae, sp. nov., Paenibacillus humi sp. nov., Paenibacillus pedi sp. nov., Paenibacillus terrestris sp. nov. and Paenibacillus terricola sp. nov., isolated from a forest top soil sample.</title>
        <authorList>
            <person name="Qi S."/>
            <person name="Carlier A."/>
            <person name="Cnockaert M."/>
            <person name="Vandamme P."/>
        </authorList>
    </citation>
    <scope>NUCLEOTIDE SEQUENCE [LARGE SCALE GENOMIC DNA]</scope>
    <source>
        <strain evidence="1 2">LMG 29502</strain>
    </source>
</reference>
<sequence length="86" mass="9727">MLNTGIAGVNKLWSAFEEAVRSEMGTGWLTYGARWRASQCQVISQLEEEVAKEDRKPGVIKASLTYLKSLTELFEERYPISKGEEN</sequence>
<organism evidence="1 2">
    <name type="scientific">Paenibacillus tritici</name>
    <dbReference type="NCBI Taxonomy" id="1873425"/>
    <lineage>
        <taxon>Bacteria</taxon>
        <taxon>Bacillati</taxon>
        <taxon>Bacillota</taxon>
        <taxon>Bacilli</taxon>
        <taxon>Bacillales</taxon>
        <taxon>Paenibacillaceae</taxon>
        <taxon>Paenibacillus</taxon>
    </lineage>
</organism>
<name>A0ABX2DPQ8_9BACL</name>
<evidence type="ECO:0000313" key="1">
    <source>
        <dbReference type="EMBL" id="NQX46614.1"/>
    </source>
</evidence>
<comment type="caution">
    <text evidence="1">The sequence shown here is derived from an EMBL/GenBank/DDBJ whole genome shotgun (WGS) entry which is preliminary data.</text>
</comment>
<protein>
    <submittedName>
        <fullName evidence="1">Uncharacterized protein</fullName>
    </submittedName>
</protein>
<evidence type="ECO:0000313" key="2">
    <source>
        <dbReference type="Proteomes" id="UP000711047"/>
    </source>
</evidence>
<dbReference type="Proteomes" id="UP000711047">
    <property type="component" value="Unassembled WGS sequence"/>
</dbReference>
<dbReference type="RefSeq" id="WP_173134543.1">
    <property type="nucleotide sequence ID" value="NZ_JABMKX010000007.1"/>
</dbReference>
<keyword evidence="2" id="KW-1185">Reference proteome</keyword>
<proteinExistence type="predicted"/>